<evidence type="ECO:0000313" key="2">
    <source>
        <dbReference type="EMBL" id="UQS82217.1"/>
    </source>
</evidence>
<feature type="domain" description="Legume lectin" evidence="1">
    <location>
        <begin position="54"/>
        <end position="287"/>
    </location>
</feature>
<dbReference type="Proteomes" id="UP000831495">
    <property type="component" value="Chromosome"/>
</dbReference>
<dbReference type="InterPro" id="IPR032675">
    <property type="entry name" value="LRR_dom_sf"/>
</dbReference>
<dbReference type="SUPFAM" id="SSF49899">
    <property type="entry name" value="Concanavalin A-like lectins/glucanases"/>
    <property type="match status" value="1"/>
</dbReference>
<dbReference type="InterPro" id="IPR001220">
    <property type="entry name" value="Legume_lectin_dom"/>
</dbReference>
<evidence type="ECO:0000313" key="3">
    <source>
        <dbReference type="Proteomes" id="UP000831495"/>
    </source>
</evidence>
<dbReference type="EMBL" id="CP093366">
    <property type="protein sequence ID" value="UQS82217.1"/>
    <property type="molecule type" value="Genomic_DNA"/>
</dbReference>
<dbReference type="Pfam" id="PF03382">
    <property type="entry name" value="DUF285"/>
    <property type="match status" value="1"/>
</dbReference>
<accession>A0ABY4P970</accession>
<keyword evidence="3" id="KW-1185">Reference proteome</keyword>
<dbReference type="InterPro" id="IPR013320">
    <property type="entry name" value="ConA-like_dom_sf"/>
</dbReference>
<dbReference type="CDD" id="cd01951">
    <property type="entry name" value="lectin_L-type"/>
    <property type="match status" value="1"/>
</dbReference>
<proteinExistence type="predicted"/>
<reference evidence="2" key="1">
    <citation type="journal article" date="2022" name="Int. J. Syst. Evol. Microbiol.">
        <title>Apilactobacillus apisilvae sp. nov., Nicolia spurrieriana gen. nov. sp. nov., Bombilactobacillus folatiphilus sp. nov. and Bombilactobacillus thymidiniphilus sp. nov., four new lactic acid bacterial isolates from stingless bees Tetragonula carbonaria and Austroplebeia australis.</title>
        <authorList>
            <person name="Oliphant S.A."/>
            <person name="Watson-Haigh N.S."/>
            <person name="Sumby K.M."/>
            <person name="Gardner J."/>
            <person name="Groom S."/>
            <person name="Jiranek V."/>
        </authorList>
    </citation>
    <scope>NUCLEOTIDE SEQUENCE</scope>
    <source>
        <strain evidence="2">SG4_D2</strain>
    </source>
</reference>
<organism evidence="2 3">
    <name type="scientific">Bombilactobacillus folatiphilus</name>
    <dbReference type="NCBI Taxonomy" id="2923362"/>
    <lineage>
        <taxon>Bacteria</taxon>
        <taxon>Bacillati</taxon>
        <taxon>Bacillota</taxon>
        <taxon>Bacilli</taxon>
        <taxon>Lactobacillales</taxon>
        <taxon>Lactobacillaceae</taxon>
        <taxon>Bombilactobacillus</taxon>
    </lineage>
</organism>
<dbReference type="InterPro" id="IPR005046">
    <property type="entry name" value="DUF285"/>
</dbReference>
<dbReference type="InterPro" id="IPR056573">
    <property type="entry name" value="Lectin_L-type_dom"/>
</dbReference>
<dbReference type="NCBIfam" id="TIGR01451">
    <property type="entry name" value="B_ant_repeat"/>
    <property type="match status" value="1"/>
</dbReference>
<evidence type="ECO:0000259" key="1">
    <source>
        <dbReference type="Pfam" id="PF00139"/>
    </source>
</evidence>
<dbReference type="InterPro" id="IPR047589">
    <property type="entry name" value="DUF11_rpt"/>
</dbReference>
<name>A0ABY4P970_9LACO</name>
<gene>
    <name evidence="2" type="ORF">MOO45_00540</name>
</gene>
<dbReference type="Gene3D" id="2.60.120.200">
    <property type="match status" value="1"/>
</dbReference>
<protein>
    <submittedName>
        <fullName evidence="2">BspA family leucine-rich repeat surface protein</fullName>
    </submittedName>
</protein>
<dbReference type="RefSeq" id="WP_249514487.1">
    <property type="nucleotide sequence ID" value="NZ_CP093366.1"/>
</dbReference>
<sequence length="992" mass="108575">MKQKLHYIVTLLTLVTVFGFIEGLGGENVSAKTTIPDPPYSSQVTTLGDNFTVNSNSANNGNIMLAGHTEVQVMSQGENAMAKSMWNKTPIDIKKPFTINFQYYLNGAGPTKSGDGLTFTMQNENPYLLGHAGEAIGVYGALRNSSTYQPAYKQGLTVEFDPKYNDDASDSDLKMDSNAPKNHNHVAITDGSVTNVGDHFAIKHLAVLYDPSMVSNVWKQVEVHWEPNLADNTGTLTVSHTDTSHFAESGSLMPSTQTIAYTKSLSDFNSSKPMYWGFTAGTGDKTMTSAIALDKVDVKPVVNKTDPLVTKKIRNVTQGTDFSSSEVTANPGDTLEYQVSVDNSQAHGLKETWNGVNLTEKLPTGLTSPLDGGQNISLPAFDVPFGNSLVTKTYRVKVSSNATSGQTLKSETDLFGQNWPAKGSVVSASNNPEIKIQTKVQPSNPLIKEEVRDVTAKGAYTTDQISVVPGDELQYRITVDNSDGHGIQETWNNVNFRNNLPDGGWLTWNNQNGNPKLTAKGDLGAVPFGQTKSTTYKVNVAKDAAVGSSFASRLRVGGDNWPTNGKRLKSTNSPIVKVKAPISNPKVVESVRNETTGDGTFSQEGVKAKPGDVLEYQVSIDNNQETGIQDTWKMVQLTDQLPNWLENMGDGSHVAQAYVGDVPFGNTPVTKIYRVKVLENASDGQSFTSKAVVSGINWPKTGTVASTTSPKVTVDTTTPWWDITKGVLTIHKHAIADDELKDNAGQVTRESWPWDQERSTIRSVQIEPDVTAQTSLKNMFSDMPNLIDVYGLGNLQTSSVQNMSQMFKGDTKLNKLDYQTDKLINHFDSSKVTDYSSMFEGCQKLTNFDATKLNVSGNVDISRMFYDCANLLQLDLTDWNLVSAKETNMLTSTVDADQPLTGHDPIKSHLWKITLGSNARLNSDCGLAPAPDDQNPLPENSQFYSKDGTWTLVTTSDDYRPGTRIYTFSQIITLSSQYHFNPYVFVWTPILR</sequence>
<dbReference type="Gene3D" id="3.80.10.10">
    <property type="entry name" value="Ribonuclease Inhibitor"/>
    <property type="match status" value="1"/>
</dbReference>
<dbReference type="Pfam" id="PF00139">
    <property type="entry name" value="Lectin_legB"/>
    <property type="match status" value="1"/>
</dbReference>